<dbReference type="InterPro" id="IPR002938">
    <property type="entry name" value="FAD-bd"/>
</dbReference>
<evidence type="ECO:0000256" key="1">
    <source>
        <dbReference type="ARBA" id="ARBA00001974"/>
    </source>
</evidence>
<evidence type="ECO:0000256" key="2">
    <source>
        <dbReference type="ARBA" id="ARBA00022630"/>
    </source>
</evidence>
<keyword evidence="6" id="KW-1185">Reference proteome</keyword>
<comment type="cofactor">
    <cofactor evidence="1">
        <name>FAD</name>
        <dbReference type="ChEBI" id="CHEBI:57692"/>
    </cofactor>
</comment>
<keyword evidence="2" id="KW-0285">Flavoprotein</keyword>
<dbReference type="EMBL" id="JAVKGS010000001">
    <property type="protein sequence ID" value="MDR5690799.1"/>
    <property type="molecule type" value="Genomic_DNA"/>
</dbReference>
<evidence type="ECO:0000259" key="4">
    <source>
        <dbReference type="Pfam" id="PF01494"/>
    </source>
</evidence>
<dbReference type="Proteomes" id="UP001260072">
    <property type="component" value="Unassembled WGS sequence"/>
</dbReference>
<proteinExistence type="predicted"/>
<evidence type="ECO:0000256" key="3">
    <source>
        <dbReference type="ARBA" id="ARBA00022827"/>
    </source>
</evidence>
<keyword evidence="3" id="KW-0274">FAD</keyword>
<dbReference type="RefSeq" id="WP_310519493.1">
    <property type="nucleotide sequence ID" value="NZ_BAABBS010000001.1"/>
</dbReference>
<evidence type="ECO:0000313" key="6">
    <source>
        <dbReference type="Proteomes" id="UP001260072"/>
    </source>
</evidence>
<name>A0ABU1FGC1_9MICO</name>
<accession>A0ABU1FGC1</accession>
<dbReference type="Pfam" id="PF01494">
    <property type="entry name" value="FAD_binding_3"/>
    <property type="match status" value="1"/>
</dbReference>
<dbReference type="GO" id="GO:0004497">
    <property type="term" value="F:monooxygenase activity"/>
    <property type="evidence" value="ECO:0007669"/>
    <property type="project" value="UniProtKB-KW"/>
</dbReference>
<reference evidence="6" key="1">
    <citation type="submission" date="2023-07" db="EMBL/GenBank/DDBJ databases">
        <title>Description of three actinobacteria isolated from air of manufacturing shop in a pharmaceutical factory.</title>
        <authorList>
            <person name="Zhang D.-F."/>
        </authorList>
    </citation>
    <scope>NUCLEOTIDE SEQUENCE [LARGE SCALE GENOMIC DNA]</scope>
    <source>
        <strain evidence="6">CCTCC AB 2011122</strain>
    </source>
</reference>
<keyword evidence="5" id="KW-0503">Monooxygenase</keyword>
<protein>
    <submittedName>
        <fullName evidence="5">FAD-dependent monooxygenase</fullName>
    </submittedName>
</protein>
<dbReference type="Gene3D" id="3.30.70.2450">
    <property type="match status" value="1"/>
</dbReference>
<dbReference type="Gene3D" id="3.50.50.60">
    <property type="entry name" value="FAD/NAD(P)-binding domain"/>
    <property type="match status" value="1"/>
</dbReference>
<keyword evidence="5" id="KW-0560">Oxidoreductase</keyword>
<dbReference type="PANTHER" id="PTHR43004:SF19">
    <property type="entry name" value="BINDING MONOOXYGENASE, PUTATIVE (JCVI)-RELATED"/>
    <property type="match status" value="1"/>
</dbReference>
<organism evidence="5 6">
    <name type="scientific">Agromyces indicus</name>
    <dbReference type="NCBI Taxonomy" id="758919"/>
    <lineage>
        <taxon>Bacteria</taxon>
        <taxon>Bacillati</taxon>
        <taxon>Actinomycetota</taxon>
        <taxon>Actinomycetes</taxon>
        <taxon>Micrococcales</taxon>
        <taxon>Microbacteriaceae</taxon>
        <taxon>Agromyces</taxon>
    </lineage>
</organism>
<sequence>MAESETLRTDVLVVGAGPSGLMAANVLAKLGVDAIIADGKHGPTRESRALVVQARSMELYDQLGLADRVVAERAEAVGAVLAFRHRVLGRVPLREFGRGTTPFPEITVLEQSRNERILVDGLTARGLEVQWGLRLVAIERGAASVTAVFERVPDDTGSSGAGDGPATVHIEARYLIGADGAHSAVRELSGIRFEGVTNEHTFFVADALGATGLVDGHVNIRMAPDDLLLSFPMGEPGHARILGVVRDADLAGGGQLPERLVRSRIARGFTVGYRSSTWFATYRLHHRVAERFREGRCFLVGDAAHIHSPVGGQGMNTGLQDAHNLACALADVLVCRMPDRRLDRYEAERRPVARRLVATTDRLFGLVTADSALTRFIRGRAIPALGPAAVRVLPRVIGGRRLFGFLSQTRIRYRMSPEPPTRSQARDDVVGKRLPYTGADPSNFDALRSMRWQVHGYGAPADLVHRVAERLGTEAHVFPPAAGGRLRSDRLYLVRPDGFVAAEASVAAGRRAGRDAVPARFREQLDG</sequence>
<feature type="domain" description="FAD-binding" evidence="4">
    <location>
        <begin position="8"/>
        <end position="359"/>
    </location>
</feature>
<dbReference type="SUPFAM" id="SSF51905">
    <property type="entry name" value="FAD/NAD(P)-binding domain"/>
    <property type="match status" value="1"/>
</dbReference>
<dbReference type="PRINTS" id="PR00420">
    <property type="entry name" value="RNGMNOXGNASE"/>
</dbReference>
<gene>
    <name evidence="5" type="ORF">RH861_01855</name>
</gene>
<dbReference type="PANTHER" id="PTHR43004">
    <property type="entry name" value="TRK SYSTEM POTASSIUM UPTAKE PROTEIN"/>
    <property type="match status" value="1"/>
</dbReference>
<comment type="caution">
    <text evidence="5">The sequence shown here is derived from an EMBL/GenBank/DDBJ whole genome shotgun (WGS) entry which is preliminary data.</text>
</comment>
<evidence type="ECO:0000313" key="5">
    <source>
        <dbReference type="EMBL" id="MDR5690799.1"/>
    </source>
</evidence>
<dbReference type="InterPro" id="IPR036188">
    <property type="entry name" value="FAD/NAD-bd_sf"/>
</dbReference>
<dbReference type="InterPro" id="IPR050641">
    <property type="entry name" value="RIFMO-like"/>
</dbReference>